<dbReference type="SUPFAM" id="SSF47175">
    <property type="entry name" value="Cytochromes"/>
    <property type="match status" value="1"/>
</dbReference>
<evidence type="ECO:0000256" key="3">
    <source>
        <dbReference type="ARBA" id="ARBA00022723"/>
    </source>
</evidence>
<dbReference type="Pfam" id="PF01322">
    <property type="entry name" value="Cytochrom_C_2"/>
    <property type="match status" value="1"/>
</dbReference>
<dbReference type="PROSITE" id="PS51009">
    <property type="entry name" value="CYTCII"/>
    <property type="match status" value="1"/>
</dbReference>
<feature type="binding site" description="axial binding residue" evidence="6">
    <location>
        <position position="143"/>
    </location>
    <ligand>
        <name>heme c</name>
        <dbReference type="ChEBI" id="CHEBI:61717"/>
    </ligand>
    <ligandPart>
        <name>Fe</name>
        <dbReference type="ChEBI" id="CHEBI:18248"/>
    </ligandPart>
</feature>
<evidence type="ECO:0000256" key="6">
    <source>
        <dbReference type="PIRSR" id="PIRSR000027-1"/>
    </source>
</evidence>
<dbReference type="GO" id="GO:0022900">
    <property type="term" value="P:electron transport chain"/>
    <property type="evidence" value="ECO:0007669"/>
    <property type="project" value="InterPro"/>
</dbReference>
<keyword evidence="1" id="KW-0813">Transport</keyword>
<dbReference type="KEGG" id="ptes:JQU52_09170"/>
<gene>
    <name evidence="9" type="ORF">JQU52_09170</name>
</gene>
<feature type="signal peptide" evidence="8">
    <location>
        <begin position="1"/>
        <end position="17"/>
    </location>
</feature>
<dbReference type="RefSeq" id="WP_230338200.1">
    <property type="nucleotide sequence ID" value="NZ_CP069798.1"/>
</dbReference>
<dbReference type="InterPro" id="IPR010980">
    <property type="entry name" value="Cyt_c/b562"/>
</dbReference>
<reference evidence="9" key="1">
    <citation type="submission" date="2021-02" db="EMBL/GenBank/DDBJ databases">
        <title>Neisseriaceae sp. 26B isolated from the cloaca of a Common Toad-headed Turtle (Mesoclemmys nasuta).</title>
        <authorList>
            <person name="Spergser J."/>
            <person name="Busse H.-J."/>
        </authorList>
    </citation>
    <scope>NUCLEOTIDE SEQUENCE</scope>
    <source>
        <strain evidence="9">26B</strain>
    </source>
</reference>
<dbReference type="Proteomes" id="UP000653156">
    <property type="component" value="Chromosome"/>
</dbReference>
<evidence type="ECO:0000256" key="7">
    <source>
        <dbReference type="PIRSR" id="PIRSR000027-2"/>
    </source>
</evidence>
<dbReference type="PRINTS" id="PR00608">
    <property type="entry name" value="CYTCHROMECII"/>
</dbReference>
<keyword evidence="5 6" id="KW-0408">Iron</keyword>
<evidence type="ECO:0000256" key="5">
    <source>
        <dbReference type="ARBA" id="ARBA00023004"/>
    </source>
</evidence>
<dbReference type="GO" id="GO:0005506">
    <property type="term" value="F:iron ion binding"/>
    <property type="evidence" value="ECO:0007669"/>
    <property type="project" value="InterPro"/>
</dbReference>
<sequence length="150" mass="16036">MKPVSALLMLCAAIGLAACGGTPVEKGPNSEVRTAAFKKMMPDFTSMGKMVKDEEPYDVEKFKTAAASFDTLSKAPFEHFTSDGEGKDGDALPNIWTDAAKFKAEEDKFHAAVAVLNEKAQAGNLADIKVAYGDVGASCKACHDTFRRPK</sequence>
<dbReference type="InterPro" id="IPR015984">
    <property type="entry name" value="Cyt_c_prime_subgr"/>
</dbReference>
<accession>A0A892ZJ15</accession>
<evidence type="ECO:0000313" key="10">
    <source>
        <dbReference type="Proteomes" id="UP000653156"/>
    </source>
</evidence>
<proteinExistence type="predicted"/>
<dbReference type="PROSITE" id="PS51257">
    <property type="entry name" value="PROKAR_LIPOPROTEIN"/>
    <property type="match status" value="1"/>
</dbReference>
<comment type="PTM">
    <text evidence="7">Binds 1 heme group per subunit.</text>
</comment>
<dbReference type="PIRSF" id="PIRSF000027">
    <property type="entry name" value="Cytc_c_prime"/>
    <property type="match status" value="1"/>
</dbReference>
<evidence type="ECO:0000256" key="1">
    <source>
        <dbReference type="ARBA" id="ARBA00022448"/>
    </source>
</evidence>
<evidence type="ECO:0000313" key="9">
    <source>
        <dbReference type="EMBL" id="QRQ80909.1"/>
    </source>
</evidence>
<evidence type="ECO:0000256" key="4">
    <source>
        <dbReference type="ARBA" id="ARBA00022982"/>
    </source>
</evidence>
<keyword evidence="10" id="KW-1185">Reference proteome</keyword>
<evidence type="ECO:0000256" key="2">
    <source>
        <dbReference type="ARBA" id="ARBA00022617"/>
    </source>
</evidence>
<keyword evidence="4" id="KW-0249">Electron transport</keyword>
<feature type="binding site" description="covalent" evidence="7">
    <location>
        <position position="142"/>
    </location>
    <ligand>
        <name>heme c</name>
        <dbReference type="ChEBI" id="CHEBI:61717"/>
    </ligand>
</feature>
<protein>
    <submittedName>
        <fullName evidence="9">Cytochrome c</fullName>
    </submittedName>
</protein>
<dbReference type="GO" id="GO:0020037">
    <property type="term" value="F:heme binding"/>
    <property type="evidence" value="ECO:0007669"/>
    <property type="project" value="InterPro"/>
</dbReference>
<feature type="binding site" description="covalent" evidence="7">
    <location>
        <position position="139"/>
    </location>
    <ligand>
        <name>heme c</name>
        <dbReference type="ChEBI" id="CHEBI:61717"/>
    </ligand>
</feature>
<dbReference type="EMBL" id="CP069798">
    <property type="protein sequence ID" value="QRQ80909.1"/>
    <property type="molecule type" value="Genomic_DNA"/>
</dbReference>
<dbReference type="Gene3D" id="1.20.120.10">
    <property type="entry name" value="Cytochrome c/b562"/>
    <property type="match status" value="1"/>
</dbReference>
<organism evidence="9 10">
    <name type="scientific">Paralysiella testudinis</name>
    <dbReference type="NCBI Taxonomy" id="2809020"/>
    <lineage>
        <taxon>Bacteria</taxon>
        <taxon>Pseudomonadati</taxon>
        <taxon>Pseudomonadota</taxon>
        <taxon>Betaproteobacteria</taxon>
        <taxon>Neisseriales</taxon>
        <taxon>Neisseriaceae</taxon>
        <taxon>Paralysiella</taxon>
    </lineage>
</organism>
<dbReference type="InterPro" id="IPR012127">
    <property type="entry name" value="Cyt_c_prime"/>
</dbReference>
<keyword evidence="8" id="KW-0732">Signal</keyword>
<evidence type="ECO:0000256" key="8">
    <source>
        <dbReference type="SAM" id="SignalP"/>
    </source>
</evidence>
<dbReference type="GO" id="GO:0009055">
    <property type="term" value="F:electron transfer activity"/>
    <property type="evidence" value="ECO:0007669"/>
    <property type="project" value="InterPro"/>
</dbReference>
<feature type="chain" id="PRO_5034732205" evidence="8">
    <location>
        <begin position="18"/>
        <end position="150"/>
    </location>
</feature>
<dbReference type="GO" id="GO:0042597">
    <property type="term" value="C:periplasmic space"/>
    <property type="evidence" value="ECO:0007669"/>
    <property type="project" value="InterPro"/>
</dbReference>
<dbReference type="AlphaFoldDB" id="A0A892ZJ15"/>
<dbReference type="InterPro" id="IPR002321">
    <property type="entry name" value="Cyt_c_II"/>
</dbReference>
<keyword evidence="3 6" id="KW-0479">Metal-binding</keyword>
<name>A0A892ZJ15_9NEIS</name>
<keyword evidence="2 7" id="KW-0349">Heme</keyword>